<name>A0A4Y3KEC2_CELUD</name>
<dbReference type="Proteomes" id="UP000315842">
    <property type="component" value="Unassembled WGS sequence"/>
</dbReference>
<feature type="transmembrane region" description="Helical" evidence="2">
    <location>
        <begin position="17"/>
        <end position="34"/>
    </location>
</feature>
<proteinExistence type="predicted"/>
<sequence length="346" mass="35939">MPREGDVAPYRRSVKDLTGWLALALVGLWVGYLVPHKLRYRQQLVESRVDDRFSDALRVVAVSDRPARDRAQAAVNPGDCRPAGTSGLLTPGRGVLVAATSSATGGRTMDRPTAQHDRLTAEVARRTAQARAQHAAAVARRGAAARRRGLLASGLAVLTVVGAVVALAAPAVTWVAGAVPGALLAAVVVLGRRAVVAGRAADAAFAARMEQAARDAHEARARAARAVTGAQRVVQPTVTGHAVRPSDTPTQMIARVTAAGDESWSPVPLPRPTYALKAEAPRREPVPLTNLEGSTSASAVRAPQETADEQAEAVPAATVPAAVTTPTTTGSIDLDAILARRRASGQ</sequence>
<feature type="region of interest" description="Disordered" evidence="1">
    <location>
        <begin position="279"/>
        <end position="328"/>
    </location>
</feature>
<keyword evidence="4" id="KW-1185">Reference proteome</keyword>
<evidence type="ECO:0000256" key="2">
    <source>
        <dbReference type="SAM" id="Phobius"/>
    </source>
</evidence>
<keyword evidence="2" id="KW-0812">Transmembrane</keyword>
<keyword evidence="2" id="KW-0472">Membrane</keyword>
<accession>A0A4Y3KEC2</accession>
<dbReference type="EMBL" id="BJLP01000027">
    <property type="protein sequence ID" value="GEA81375.1"/>
    <property type="molecule type" value="Genomic_DNA"/>
</dbReference>
<feature type="transmembrane region" description="Helical" evidence="2">
    <location>
        <begin position="174"/>
        <end position="191"/>
    </location>
</feature>
<dbReference type="AlphaFoldDB" id="A0A4Y3KEC2"/>
<comment type="caution">
    <text evidence="3">The sequence shown here is derived from an EMBL/GenBank/DDBJ whole genome shotgun (WGS) entry which is preliminary data.</text>
</comment>
<evidence type="ECO:0000313" key="4">
    <source>
        <dbReference type="Proteomes" id="UP000315842"/>
    </source>
</evidence>
<protein>
    <submittedName>
        <fullName evidence="3">Uncharacterized protein</fullName>
    </submittedName>
</protein>
<evidence type="ECO:0000313" key="3">
    <source>
        <dbReference type="EMBL" id="GEA81375.1"/>
    </source>
</evidence>
<gene>
    <name evidence="3" type="ORF">CUD01_18190</name>
</gene>
<feature type="compositionally biased region" description="Low complexity" evidence="1">
    <location>
        <begin position="313"/>
        <end position="328"/>
    </location>
</feature>
<evidence type="ECO:0000256" key="1">
    <source>
        <dbReference type="SAM" id="MobiDB-lite"/>
    </source>
</evidence>
<organism evidence="3 4">
    <name type="scientific">Cellulomonas uda</name>
    <dbReference type="NCBI Taxonomy" id="1714"/>
    <lineage>
        <taxon>Bacteria</taxon>
        <taxon>Bacillati</taxon>
        <taxon>Actinomycetota</taxon>
        <taxon>Actinomycetes</taxon>
        <taxon>Micrococcales</taxon>
        <taxon>Cellulomonadaceae</taxon>
        <taxon>Cellulomonas</taxon>
    </lineage>
</organism>
<feature type="transmembrane region" description="Helical" evidence="2">
    <location>
        <begin position="150"/>
        <end position="168"/>
    </location>
</feature>
<reference evidence="3 4" key="1">
    <citation type="submission" date="2019-06" db="EMBL/GenBank/DDBJ databases">
        <title>Whole genome shotgun sequence of Cellulomonas uda NBRC 3747.</title>
        <authorList>
            <person name="Hosoyama A."/>
            <person name="Uohara A."/>
            <person name="Ohji S."/>
            <person name="Ichikawa N."/>
        </authorList>
    </citation>
    <scope>NUCLEOTIDE SEQUENCE [LARGE SCALE GENOMIC DNA]</scope>
    <source>
        <strain evidence="3 4">NBRC 3747</strain>
    </source>
</reference>
<keyword evidence="2" id="KW-1133">Transmembrane helix</keyword>